<dbReference type="InterPro" id="IPR050809">
    <property type="entry name" value="UgpAE/MalFG_permease"/>
</dbReference>
<dbReference type="CDD" id="cd06261">
    <property type="entry name" value="TM_PBP2"/>
    <property type="match status" value="1"/>
</dbReference>
<organism evidence="9 10">
    <name type="scientific">Sellimonas caecigallum</name>
    <dbReference type="NCBI Taxonomy" id="2592333"/>
    <lineage>
        <taxon>Bacteria</taxon>
        <taxon>Bacillati</taxon>
        <taxon>Bacillota</taxon>
        <taxon>Clostridia</taxon>
        <taxon>Lachnospirales</taxon>
        <taxon>Lachnospiraceae</taxon>
        <taxon>Sellimonas</taxon>
    </lineage>
</organism>
<evidence type="ECO:0000256" key="6">
    <source>
        <dbReference type="ARBA" id="ARBA00023136"/>
    </source>
</evidence>
<protein>
    <submittedName>
        <fullName evidence="9">Sugar ABC transporter permease</fullName>
    </submittedName>
</protein>
<evidence type="ECO:0000256" key="3">
    <source>
        <dbReference type="ARBA" id="ARBA00022475"/>
    </source>
</evidence>
<reference evidence="9 10" key="1">
    <citation type="journal article" date="2020" name="New Microbes New Infect">
        <title>Sellimonas caecigallum sp. nov., description and genome sequence of a new member of the Sellimonas genus isolated from the cecum of feral chicken.</title>
        <authorList>
            <person name="Wongkuna S."/>
            <person name="Ghimire S."/>
            <person name="Antony L."/>
            <person name="Chankhamhaengdecha S."/>
            <person name="Janvilisri T."/>
            <person name="Scaria J."/>
        </authorList>
    </citation>
    <scope>NUCLEOTIDE SEQUENCE [LARGE SCALE GENOMIC DNA]</scope>
    <source>
        <strain evidence="9 10">SW451</strain>
    </source>
</reference>
<dbReference type="PANTHER" id="PTHR43227:SF11">
    <property type="entry name" value="BLL4140 PROTEIN"/>
    <property type="match status" value="1"/>
</dbReference>
<feature type="transmembrane region" description="Helical" evidence="7">
    <location>
        <begin position="209"/>
        <end position="230"/>
    </location>
</feature>
<comment type="subcellular location">
    <subcellularLocation>
        <location evidence="1 7">Cell membrane</location>
        <topology evidence="1 7">Multi-pass membrane protein</topology>
    </subcellularLocation>
</comment>
<evidence type="ECO:0000313" key="10">
    <source>
        <dbReference type="Proteomes" id="UP000779049"/>
    </source>
</evidence>
<evidence type="ECO:0000259" key="8">
    <source>
        <dbReference type="PROSITE" id="PS50928"/>
    </source>
</evidence>
<dbReference type="Gene3D" id="1.10.3720.10">
    <property type="entry name" value="MetI-like"/>
    <property type="match status" value="1"/>
</dbReference>
<evidence type="ECO:0000313" key="9">
    <source>
        <dbReference type="EMBL" id="MBY0759761.1"/>
    </source>
</evidence>
<keyword evidence="5 7" id="KW-1133">Transmembrane helix</keyword>
<feature type="transmembrane region" description="Helical" evidence="7">
    <location>
        <begin position="159"/>
        <end position="188"/>
    </location>
</feature>
<dbReference type="Pfam" id="PF00528">
    <property type="entry name" value="BPD_transp_1"/>
    <property type="match status" value="1"/>
</dbReference>
<dbReference type="InterPro" id="IPR000515">
    <property type="entry name" value="MetI-like"/>
</dbReference>
<comment type="caution">
    <text evidence="9">The sequence shown here is derived from an EMBL/GenBank/DDBJ whole genome shotgun (WGS) entry which is preliminary data.</text>
</comment>
<name>A0ABS7L9I4_9FIRM</name>
<proteinExistence type="inferred from homology"/>
<feature type="transmembrane region" description="Helical" evidence="7">
    <location>
        <begin position="82"/>
        <end position="101"/>
    </location>
</feature>
<keyword evidence="3" id="KW-1003">Cell membrane</keyword>
<evidence type="ECO:0000256" key="4">
    <source>
        <dbReference type="ARBA" id="ARBA00022692"/>
    </source>
</evidence>
<dbReference type="EMBL" id="VIRV01000025">
    <property type="protein sequence ID" value="MBY0759761.1"/>
    <property type="molecule type" value="Genomic_DNA"/>
</dbReference>
<dbReference type="PROSITE" id="PS50928">
    <property type="entry name" value="ABC_TM1"/>
    <property type="match status" value="1"/>
</dbReference>
<keyword evidence="4 7" id="KW-0812">Transmembrane</keyword>
<dbReference type="PANTHER" id="PTHR43227">
    <property type="entry name" value="BLL4140 PROTEIN"/>
    <property type="match status" value="1"/>
</dbReference>
<keyword evidence="6 7" id="KW-0472">Membrane</keyword>
<keyword evidence="2 7" id="KW-0813">Transport</keyword>
<keyword evidence="10" id="KW-1185">Reference proteome</keyword>
<sequence length="296" mass="33238">MHGTGSRKGKSLSTGIKKKRAGICFILPGFLGVFLFSILPFFDVVRRAFSNTSGTTFAGFRNFATVLQNEAFLLSAKNTARFILTSVPLLLFLSLLMACYINARIVHKGIVKAVILFPMVIPVSTTTLFCRLLFDDAGMMNGTIRAFGGDPIRWMDSGYVFWVLVLLYIWKNIGFCVILWCAAMDAIPKEIYETAKLDGAGFFTRMGRIILPILSASAFIIVLLLVLNSFKVFRESYMLTGNYPHRSIYMTQNVFNNWFQSFSVEKMAAGAVIVALVLAAFVMMLQKRLMMRLDER</sequence>
<gene>
    <name evidence="9" type="ORF">FLB61_11840</name>
</gene>
<comment type="similarity">
    <text evidence="7">Belongs to the binding-protein-dependent transport system permease family.</text>
</comment>
<evidence type="ECO:0000256" key="7">
    <source>
        <dbReference type="RuleBase" id="RU363032"/>
    </source>
</evidence>
<evidence type="ECO:0000256" key="1">
    <source>
        <dbReference type="ARBA" id="ARBA00004651"/>
    </source>
</evidence>
<dbReference type="SUPFAM" id="SSF161098">
    <property type="entry name" value="MetI-like"/>
    <property type="match status" value="1"/>
</dbReference>
<evidence type="ECO:0000256" key="5">
    <source>
        <dbReference type="ARBA" id="ARBA00022989"/>
    </source>
</evidence>
<feature type="transmembrane region" description="Helical" evidence="7">
    <location>
        <begin position="113"/>
        <end position="134"/>
    </location>
</feature>
<evidence type="ECO:0000256" key="2">
    <source>
        <dbReference type="ARBA" id="ARBA00022448"/>
    </source>
</evidence>
<feature type="domain" description="ABC transmembrane type-1" evidence="8">
    <location>
        <begin position="76"/>
        <end position="285"/>
    </location>
</feature>
<dbReference type="SUPFAM" id="SSF160964">
    <property type="entry name" value="MalF N-terminal region-like"/>
    <property type="match status" value="1"/>
</dbReference>
<feature type="transmembrane region" description="Helical" evidence="7">
    <location>
        <begin position="21"/>
        <end position="42"/>
    </location>
</feature>
<dbReference type="InterPro" id="IPR035906">
    <property type="entry name" value="MetI-like_sf"/>
</dbReference>
<feature type="transmembrane region" description="Helical" evidence="7">
    <location>
        <begin position="267"/>
        <end position="286"/>
    </location>
</feature>
<accession>A0ABS7L9I4</accession>
<dbReference type="Proteomes" id="UP000779049">
    <property type="component" value="Unassembled WGS sequence"/>
</dbReference>